<dbReference type="Gene3D" id="3.30.450.40">
    <property type="match status" value="1"/>
</dbReference>
<evidence type="ECO:0000313" key="5">
    <source>
        <dbReference type="Proteomes" id="UP000620156"/>
    </source>
</evidence>
<dbReference type="InterPro" id="IPR003018">
    <property type="entry name" value="GAF"/>
</dbReference>
<dbReference type="EMBL" id="BMQK01000008">
    <property type="protein sequence ID" value="GGQ64517.1"/>
    <property type="molecule type" value="Genomic_DNA"/>
</dbReference>
<organism evidence="4 5">
    <name type="scientific">Streptomyces ruber</name>
    <dbReference type="NCBI Taxonomy" id="83378"/>
    <lineage>
        <taxon>Bacteria</taxon>
        <taxon>Bacillati</taxon>
        <taxon>Actinomycetota</taxon>
        <taxon>Actinomycetes</taxon>
        <taxon>Kitasatosporales</taxon>
        <taxon>Streptomycetaceae</taxon>
        <taxon>Streptomyces</taxon>
    </lineage>
</organism>
<dbReference type="InterPro" id="IPR029016">
    <property type="entry name" value="GAF-like_dom_sf"/>
</dbReference>
<keyword evidence="1" id="KW-0805">Transcription regulation</keyword>
<evidence type="ECO:0000256" key="1">
    <source>
        <dbReference type="ARBA" id="ARBA00023015"/>
    </source>
</evidence>
<dbReference type="AlphaFoldDB" id="A0A918BFP7"/>
<evidence type="ECO:0000259" key="3">
    <source>
        <dbReference type="Pfam" id="PF13185"/>
    </source>
</evidence>
<reference evidence="4" key="2">
    <citation type="submission" date="2020-09" db="EMBL/GenBank/DDBJ databases">
        <authorList>
            <person name="Sun Q."/>
            <person name="Ohkuma M."/>
        </authorList>
    </citation>
    <scope>NUCLEOTIDE SEQUENCE</scope>
    <source>
        <strain evidence="4">JCM 3131</strain>
    </source>
</reference>
<accession>A0A918BFP7</accession>
<sequence length="243" mass="25857">MCAESGGHLTRGALMGDVSYTALSVLAVAAERRGRDDGVPRRVAEVLCEELPVDAVTLSVLTHTPDRQMLHATNSAAVRLEELQFELEEGPCLTASETGRPVFVEDLRAKLTEWPLFGSLAREQLPTVAAVYAFPLVDGGTSLGAVDMLRSVPGPPDEETRSAAQQAVRAAALVLLTGKPVPVWRPGSLVGRHWQRTHQAAGVLAQSLGITVDEALARLRARALGSGRALPQVTEDVLALYLG</sequence>
<keyword evidence="5" id="KW-1185">Reference proteome</keyword>
<evidence type="ECO:0000256" key="2">
    <source>
        <dbReference type="ARBA" id="ARBA00023163"/>
    </source>
</evidence>
<dbReference type="SUPFAM" id="SSF55781">
    <property type="entry name" value="GAF domain-like"/>
    <property type="match status" value="1"/>
</dbReference>
<evidence type="ECO:0000313" key="4">
    <source>
        <dbReference type="EMBL" id="GGQ64517.1"/>
    </source>
</evidence>
<keyword evidence="2" id="KW-0804">Transcription</keyword>
<dbReference type="Proteomes" id="UP000620156">
    <property type="component" value="Unassembled WGS sequence"/>
</dbReference>
<feature type="domain" description="GAF" evidence="3">
    <location>
        <begin position="41"/>
        <end position="175"/>
    </location>
</feature>
<proteinExistence type="predicted"/>
<reference evidence="4" key="1">
    <citation type="journal article" date="2014" name="Int. J. Syst. Evol. Microbiol.">
        <title>Complete genome sequence of Corynebacterium casei LMG S-19264T (=DSM 44701T), isolated from a smear-ripened cheese.</title>
        <authorList>
            <consortium name="US DOE Joint Genome Institute (JGI-PGF)"/>
            <person name="Walter F."/>
            <person name="Albersmeier A."/>
            <person name="Kalinowski J."/>
            <person name="Ruckert C."/>
        </authorList>
    </citation>
    <scope>NUCLEOTIDE SEQUENCE</scope>
    <source>
        <strain evidence="4">JCM 3131</strain>
    </source>
</reference>
<dbReference type="InterPro" id="IPR036388">
    <property type="entry name" value="WH-like_DNA-bd_sf"/>
</dbReference>
<gene>
    <name evidence="4" type="ORF">GCM10010145_37960</name>
</gene>
<dbReference type="Pfam" id="PF13185">
    <property type="entry name" value="GAF_2"/>
    <property type="match status" value="1"/>
</dbReference>
<dbReference type="Gene3D" id="1.10.10.10">
    <property type="entry name" value="Winged helix-like DNA-binding domain superfamily/Winged helix DNA-binding domain"/>
    <property type="match status" value="1"/>
</dbReference>
<protein>
    <recommendedName>
        <fullName evidence="3">GAF domain-containing protein</fullName>
    </recommendedName>
</protein>
<comment type="caution">
    <text evidence="4">The sequence shown here is derived from an EMBL/GenBank/DDBJ whole genome shotgun (WGS) entry which is preliminary data.</text>
</comment>
<name>A0A918BFP7_9ACTN</name>